<dbReference type="CDD" id="cd13639">
    <property type="entry name" value="PBP2_OpuAC_like"/>
    <property type="match status" value="1"/>
</dbReference>
<dbReference type="AlphaFoldDB" id="A0A419SHF7"/>
<dbReference type="GO" id="GO:0043190">
    <property type="term" value="C:ATP-binding cassette (ABC) transporter complex"/>
    <property type="evidence" value="ECO:0007669"/>
    <property type="project" value="InterPro"/>
</dbReference>
<keyword evidence="7" id="KW-1185">Reference proteome</keyword>
<dbReference type="Gene3D" id="3.40.190.10">
    <property type="entry name" value="Periplasmic binding protein-like II"/>
    <property type="match status" value="1"/>
</dbReference>
<dbReference type="PANTHER" id="PTHR47737">
    <property type="entry name" value="GLYCINE BETAINE/PROLINE BETAINE TRANSPORT SYSTEM PERMEASE PROTEIN PROW"/>
    <property type="match status" value="1"/>
</dbReference>
<reference evidence="6 7" key="1">
    <citation type="submission" date="2016-08" db="EMBL/GenBank/DDBJ databases">
        <title>Novel Firmicute Genomes.</title>
        <authorList>
            <person name="Poppleton D.I."/>
            <person name="Gribaldo S."/>
        </authorList>
    </citation>
    <scope>NUCLEOTIDE SEQUENCE [LARGE SCALE GENOMIC DNA]</scope>
    <source>
        <strain evidence="6 7">RAOx-1</strain>
    </source>
</reference>
<dbReference type="PANTHER" id="PTHR47737:SF1">
    <property type="entry name" value="GLYCINE BETAINE_PROLINE BETAINE TRANSPORT SYSTEM PERMEASE PROTEIN PROW"/>
    <property type="match status" value="1"/>
</dbReference>
<dbReference type="PROSITE" id="PS51257">
    <property type="entry name" value="PROKAR_LIPOPROTEIN"/>
    <property type="match status" value="1"/>
</dbReference>
<keyword evidence="2" id="KW-0813">Transport</keyword>
<proteinExistence type="predicted"/>
<feature type="domain" description="ABC-type glycine betaine transport system substrate-binding" evidence="5">
    <location>
        <begin position="40"/>
        <end position="282"/>
    </location>
</feature>
<gene>
    <name evidence="6" type="ORF">BEP19_10765</name>
</gene>
<dbReference type="Pfam" id="PF04069">
    <property type="entry name" value="OpuAC"/>
    <property type="match status" value="1"/>
</dbReference>
<protein>
    <submittedName>
        <fullName evidence="6">Glycine/betaine ABC transporter substrate-binding protein</fullName>
    </submittedName>
</protein>
<dbReference type="OrthoDB" id="9787902at2"/>
<dbReference type="EMBL" id="MCHY01000009">
    <property type="protein sequence ID" value="RKD23206.1"/>
    <property type="molecule type" value="Genomic_DNA"/>
</dbReference>
<dbReference type="InterPro" id="IPR007210">
    <property type="entry name" value="ABC_Gly_betaine_transp_sub-bd"/>
</dbReference>
<sequence>MRGFGAFAVAGLVLAGCGGGGADVDEGTAPSEGESNKNVTITIGETPWTSTIPPTYIAKQIIEDMGYEVGIKAADVGVVFTGLSTGDADVFMDAWLPDMHKNFMEKYADKIVDTAVSYPDGELGWVVPTYVEDVNSVEDLIGKEDLFGGTVYGIEEGAPMSDTSREIIEAYGLDLEYVGSSESGMLAQAKKLIQAEKPVIFLGWRPHPMFVDFDLKVIEDPKEFFKASQVHVITHNGLAEKAPDVFDFLSKWEIPVEDIEKMIVELDQGMTAEEVAKKWIEENEDKVKEMIKS</sequence>
<evidence type="ECO:0000313" key="6">
    <source>
        <dbReference type="EMBL" id="RKD23206.1"/>
    </source>
</evidence>
<name>A0A419SHF7_9BACL</name>
<dbReference type="GO" id="GO:0015226">
    <property type="term" value="F:carnitine transmembrane transporter activity"/>
    <property type="evidence" value="ECO:0007669"/>
    <property type="project" value="TreeGrafter"/>
</dbReference>
<evidence type="ECO:0000256" key="1">
    <source>
        <dbReference type="ARBA" id="ARBA00004236"/>
    </source>
</evidence>
<accession>A0A419SHF7</accession>
<comment type="subcellular location">
    <subcellularLocation>
        <location evidence="1">Cell membrane</location>
    </subcellularLocation>
</comment>
<evidence type="ECO:0000313" key="7">
    <source>
        <dbReference type="Proteomes" id="UP000284219"/>
    </source>
</evidence>
<dbReference type="Gene3D" id="3.40.190.100">
    <property type="entry name" value="Glycine betaine-binding periplasmic protein, domain 2"/>
    <property type="match status" value="1"/>
</dbReference>
<dbReference type="GO" id="GO:0005275">
    <property type="term" value="F:amine transmembrane transporter activity"/>
    <property type="evidence" value="ECO:0007669"/>
    <property type="project" value="TreeGrafter"/>
</dbReference>
<evidence type="ECO:0000256" key="3">
    <source>
        <dbReference type="ARBA" id="ARBA00022475"/>
    </source>
</evidence>
<dbReference type="GO" id="GO:0015871">
    <property type="term" value="P:choline transport"/>
    <property type="evidence" value="ECO:0007669"/>
    <property type="project" value="TreeGrafter"/>
</dbReference>
<dbReference type="SUPFAM" id="SSF53850">
    <property type="entry name" value="Periplasmic binding protein-like II"/>
    <property type="match status" value="1"/>
</dbReference>
<dbReference type="GO" id="GO:0031460">
    <property type="term" value="P:glycine betaine transport"/>
    <property type="evidence" value="ECO:0007669"/>
    <property type="project" value="TreeGrafter"/>
</dbReference>
<evidence type="ECO:0000256" key="4">
    <source>
        <dbReference type="ARBA" id="ARBA00023136"/>
    </source>
</evidence>
<dbReference type="Proteomes" id="UP000284219">
    <property type="component" value="Unassembled WGS sequence"/>
</dbReference>
<evidence type="ECO:0000256" key="2">
    <source>
        <dbReference type="ARBA" id="ARBA00022448"/>
    </source>
</evidence>
<keyword evidence="3" id="KW-1003">Cell membrane</keyword>
<evidence type="ECO:0000259" key="5">
    <source>
        <dbReference type="Pfam" id="PF04069"/>
    </source>
</evidence>
<organism evidence="6 7">
    <name type="scientific">Ammoniphilus oxalaticus</name>
    <dbReference type="NCBI Taxonomy" id="66863"/>
    <lineage>
        <taxon>Bacteria</taxon>
        <taxon>Bacillati</taxon>
        <taxon>Bacillota</taxon>
        <taxon>Bacilli</taxon>
        <taxon>Bacillales</taxon>
        <taxon>Paenibacillaceae</taxon>
        <taxon>Aneurinibacillus group</taxon>
        <taxon>Ammoniphilus</taxon>
    </lineage>
</organism>
<keyword evidence="4" id="KW-0472">Membrane</keyword>
<comment type="caution">
    <text evidence="6">The sequence shown here is derived from an EMBL/GenBank/DDBJ whole genome shotgun (WGS) entry which is preliminary data.</text>
</comment>